<accession>A0ABY3X0J2</accession>
<organism evidence="5 6">
    <name type="scientific">Ignatzschineria rhizosphaerae</name>
    <dbReference type="NCBI Taxonomy" id="2923279"/>
    <lineage>
        <taxon>Bacteria</taxon>
        <taxon>Pseudomonadati</taxon>
        <taxon>Pseudomonadota</taxon>
        <taxon>Gammaproteobacteria</taxon>
        <taxon>Cardiobacteriales</taxon>
        <taxon>Ignatzschineriaceae</taxon>
        <taxon>Ignatzschineria</taxon>
    </lineage>
</organism>
<feature type="signal peptide" evidence="2">
    <location>
        <begin position="1"/>
        <end position="22"/>
    </location>
</feature>
<dbReference type="SMART" id="SM01360">
    <property type="entry name" value="A2M"/>
    <property type="match status" value="1"/>
</dbReference>
<feature type="chain" id="PRO_5046525129" evidence="2">
    <location>
        <begin position="23"/>
        <end position="1605"/>
    </location>
</feature>
<dbReference type="SMART" id="SM01419">
    <property type="entry name" value="Thiol-ester_cl"/>
    <property type="match status" value="1"/>
</dbReference>
<dbReference type="RefSeq" id="WP_242149919.1">
    <property type="nucleotide sequence ID" value="NZ_CP093379.1"/>
</dbReference>
<dbReference type="InterPro" id="IPR041203">
    <property type="entry name" value="Bact_A2M_MG5"/>
</dbReference>
<evidence type="ECO:0000259" key="3">
    <source>
        <dbReference type="SMART" id="SM01359"/>
    </source>
</evidence>
<dbReference type="InterPro" id="IPR047565">
    <property type="entry name" value="Alpha-macroglob_thiol-ester_cl"/>
</dbReference>
<sequence length="1605" mass="182730">MKLWILISLFIIQFSLLTIASAQVSSINAAKIDNQETISVFFNTPQTFSQEQLQNQFKVTTYNYEDYEYNADTQGKWHLSKDGYRLSYYPVKEGSYRVETDNFYHRYDASVKSRYIYLGTPSEMVKIIGRGPVLPIQNSTIPVEILGTSEIDVEYYAIENLPYLLEDFYIATDLDSWSVSRLVKNMTPAGIFRYITPQGTKVEEKSIHAIPLDKNIKAGAYLVTVNPAGEIYKNIDSRIVFISDIGLQARLYPKSTLIIGNQFSNNAPLNGDATLEIWRNKDRKVEKSTTLCTFKDGLCEIPQRLKTSDIVVVKQKGDISILPLKEIALDLNEYAIAGELSSKDVAYIYSNRTLYRPGETITLNTLLRDFDGQLLPEQPLTLTLINPQGKAYSNYRLDLSKEGFYQTEIKMPVDAKTGVWKVEARTDATSELPLGSLKLYIEEFMPERMELIVTAEDRPYHYDENLDVTIYSRYLFGAPAAFNRYNVQNEFKINRTPFKGHKDWFTGILKFPTNQFDATANIEGTLDEKGETKTALQLSFATEDYSKPSAVLQVDAAVNILDGSVLGITRSIRHDFWPEKTMPVIRPLFEAQEIGYGSDAKFELFSATAEGELKPSKFLLSLKYQDPYCTWVYSNSRGWDCHSSDDYQIREQKVIEGQGIIKYDFSPNSWGNYILEIKDLNTNITSEFSFSGTWSASNSGQLAAAKPLHLNLSTQKPSFIPGEEIELTINAPLSGNLTLLVEGTEMLYEQNLNIEKGETTLRIPFDKAWNRHDLYLSGMLISHNSANETVRSLGIIPLKVDTTTRRLTPELSFDPVVKPDQPVTIEIKLDEQQLKALKNAGNEALYATVSITDRGILNMIPEKPVSIFDAFFKQRRYSAEIIDYYSRLFKQGLGTLLNPQFGGDAAMDDSDDAGLPNLTEMKTVSLTSELISLEDGKAQVTFDLPDFNGEAEVMVKLFNGSQVGETTDTLIIRAPIVADLISPRFMRVGDQSFVALTLVNMSGEDDQVTIDVSSNQFIVDFKERITLKKEEKQNFLIPIKLEEFTPFAEVSLNIDSKSFTATRNYQIGTVHKTEETALYDRTKINQDTLWQRKPEIAGQFSKGYQETLTFSRYPQINVLSYTNGLFQYPYGCTEQITSKAFPWLFKNNAILDREKERAYQQALLRNPKNTAETFDEWESEMMKSTISRLLDRQRMDGGFSLWTDGPSYFPTTVYITDFLTSAKTHYPELVPQAALEEAFKYIKQQLNRSQETYNQYGTDVKRDYQRVLTRSNLANVTYGAWILAKEGKIFNADILFLQNLQARLSPLSAAYLGASFMILGSEQTGNRHLNTAWNKMNQRDQEYGYYQSRVSEIALILTLFNELSARGFDMNTTLQESILSMLDTYLNERKYFSTQDRYALIKLGIDMPKDDRPIELIINGETQSFPANTPIPANSIASIASDATLFMEYQIEGHPKRPVQSTSFKMEFKKSLNNLVGKTFKVGDRITVRLEVAPYVNMPSGLIVDYIPGGFNLINPNLITDDVETFYEELGIKFDQRNRIEHEEFRFDRYVVSLPMDNRKKQEFVYIIEAAVPGEYEVPVTIIEDMYRPELKNIMVKQGTITIEE</sequence>
<keyword evidence="2" id="KW-0732">Signal</keyword>
<dbReference type="Pfam" id="PF01835">
    <property type="entry name" value="MG2"/>
    <property type="match status" value="1"/>
</dbReference>
<dbReference type="Gene3D" id="2.60.40.1930">
    <property type="match status" value="1"/>
</dbReference>
<dbReference type="InterPro" id="IPR002890">
    <property type="entry name" value="MG2"/>
</dbReference>
<comment type="similarity">
    <text evidence="1">Belongs to the protease inhibitor I39 (alpha-2-macroglobulin) family. Bacterial alpha-2-macroglobulin subfamily.</text>
</comment>
<dbReference type="InterPro" id="IPR008930">
    <property type="entry name" value="Terpenoid_cyclase/PrenylTrfase"/>
</dbReference>
<evidence type="ECO:0000313" key="5">
    <source>
        <dbReference type="EMBL" id="UNM96402.1"/>
    </source>
</evidence>
<dbReference type="Pfam" id="PF17973">
    <property type="entry name" value="bMG10"/>
    <property type="match status" value="1"/>
</dbReference>
<dbReference type="InterPro" id="IPR011625">
    <property type="entry name" value="A2M_N_BRD"/>
</dbReference>
<dbReference type="InterPro" id="IPR051802">
    <property type="entry name" value="YfhM-like"/>
</dbReference>
<evidence type="ECO:0000259" key="4">
    <source>
        <dbReference type="SMART" id="SM01360"/>
    </source>
</evidence>
<dbReference type="PANTHER" id="PTHR40094">
    <property type="entry name" value="ALPHA-2-MACROGLOBULIN HOMOLOG"/>
    <property type="match status" value="1"/>
</dbReference>
<dbReference type="PANTHER" id="PTHR40094:SF1">
    <property type="entry name" value="UBIQUITIN DOMAIN-CONTAINING PROTEIN"/>
    <property type="match status" value="1"/>
</dbReference>
<dbReference type="InterPro" id="IPR041246">
    <property type="entry name" value="Bact_MG10"/>
</dbReference>
<dbReference type="InterPro" id="IPR041462">
    <property type="entry name" value="Bact_A2M_MG6"/>
</dbReference>
<dbReference type="Pfam" id="PF17962">
    <property type="entry name" value="bMG6"/>
    <property type="match status" value="1"/>
</dbReference>
<dbReference type="InterPro" id="IPR001599">
    <property type="entry name" value="Macroglobln_a2"/>
</dbReference>
<evidence type="ECO:0000256" key="2">
    <source>
        <dbReference type="SAM" id="SignalP"/>
    </source>
</evidence>
<dbReference type="Pfam" id="PF00207">
    <property type="entry name" value="A2M"/>
    <property type="match status" value="1"/>
</dbReference>
<dbReference type="Proteomes" id="UP000829542">
    <property type="component" value="Chromosome"/>
</dbReference>
<evidence type="ECO:0000256" key="1">
    <source>
        <dbReference type="ARBA" id="ARBA00010556"/>
    </source>
</evidence>
<name>A0ABY3X0J2_9GAMM</name>
<keyword evidence="6" id="KW-1185">Reference proteome</keyword>
<dbReference type="Pfam" id="PF17972">
    <property type="entry name" value="bMG5"/>
    <property type="match status" value="1"/>
</dbReference>
<dbReference type="SUPFAM" id="SSF48239">
    <property type="entry name" value="Terpenoid cyclases/Protein prenyltransferases"/>
    <property type="match status" value="1"/>
</dbReference>
<dbReference type="Pfam" id="PF07703">
    <property type="entry name" value="A2M_BRD"/>
    <property type="match status" value="1"/>
</dbReference>
<proteinExistence type="inferred from homology"/>
<dbReference type="EMBL" id="CP093379">
    <property type="protein sequence ID" value="UNM96402.1"/>
    <property type="molecule type" value="Genomic_DNA"/>
</dbReference>
<dbReference type="SMART" id="SM01359">
    <property type="entry name" value="A2M_N_2"/>
    <property type="match status" value="1"/>
</dbReference>
<reference evidence="5 6" key="1">
    <citation type="submission" date="2022-03" db="EMBL/GenBank/DDBJ databases">
        <title>Ignatzschineria rhizosphaerae HR5S32.</title>
        <authorList>
            <person name="Sun J.Q."/>
            <person name="Feng J.Y."/>
        </authorList>
    </citation>
    <scope>NUCLEOTIDE SEQUENCE [LARGE SCALE GENOMIC DNA]</scope>
    <source>
        <strain evidence="5 6">HR5S32</strain>
    </source>
</reference>
<dbReference type="CDD" id="cd02891">
    <property type="entry name" value="A2M_like"/>
    <property type="match status" value="1"/>
</dbReference>
<protein>
    <submittedName>
        <fullName evidence="5">MG2 domain-containing protein</fullName>
    </submittedName>
</protein>
<feature type="domain" description="Alpha-2-macroglobulin bait region" evidence="3">
    <location>
        <begin position="710"/>
        <end position="859"/>
    </location>
</feature>
<evidence type="ECO:0000313" key="6">
    <source>
        <dbReference type="Proteomes" id="UP000829542"/>
    </source>
</evidence>
<dbReference type="Gene3D" id="1.50.10.20">
    <property type="match status" value="1"/>
</dbReference>
<feature type="domain" description="Alpha-2-macroglobulin" evidence="4">
    <location>
        <begin position="925"/>
        <end position="1012"/>
    </location>
</feature>
<gene>
    <name evidence="5" type="ORF">MMG00_00565</name>
</gene>